<comment type="caution">
    <text evidence="2">The sequence shown here is derived from an EMBL/GenBank/DDBJ whole genome shotgun (WGS) entry which is preliminary data.</text>
</comment>
<gene>
    <name evidence="2" type="ORF">E2C01_074642</name>
</gene>
<dbReference type="AlphaFoldDB" id="A0A5B7IET9"/>
<organism evidence="2 3">
    <name type="scientific">Portunus trituberculatus</name>
    <name type="common">Swimming crab</name>
    <name type="synonym">Neptunus trituberculatus</name>
    <dbReference type="NCBI Taxonomy" id="210409"/>
    <lineage>
        <taxon>Eukaryota</taxon>
        <taxon>Metazoa</taxon>
        <taxon>Ecdysozoa</taxon>
        <taxon>Arthropoda</taxon>
        <taxon>Crustacea</taxon>
        <taxon>Multicrustacea</taxon>
        <taxon>Malacostraca</taxon>
        <taxon>Eumalacostraca</taxon>
        <taxon>Eucarida</taxon>
        <taxon>Decapoda</taxon>
        <taxon>Pleocyemata</taxon>
        <taxon>Brachyura</taxon>
        <taxon>Eubrachyura</taxon>
        <taxon>Portunoidea</taxon>
        <taxon>Portunidae</taxon>
        <taxon>Portuninae</taxon>
        <taxon>Portunus</taxon>
    </lineage>
</organism>
<sequence>MLFPSPHPRPSCRSSRKKGGRSVSEGRRRVIYDEVMGGEKNLDDGMKQSKTCRSEASGGRGNVGGGGGGGRATRRAVHSLLQPAMQNGAWGRDTHGSWRYCTPPAACLIRVEEAGTLQCLSSSPFPSHVIIEIFRVSKAAAGGERVSVPVGGGRVDGRGDYEVTLLGRPWACKHYRRLISMPRTSTNTAGNVRPTSPPPAPPETHHHAARHDAAVSRGSVAGTERLW</sequence>
<feature type="compositionally biased region" description="Gly residues" evidence="1">
    <location>
        <begin position="58"/>
        <end position="71"/>
    </location>
</feature>
<feature type="region of interest" description="Disordered" evidence="1">
    <location>
        <begin position="1"/>
        <end position="72"/>
    </location>
</feature>
<evidence type="ECO:0000256" key="1">
    <source>
        <dbReference type="SAM" id="MobiDB-lite"/>
    </source>
</evidence>
<reference evidence="2 3" key="1">
    <citation type="submission" date="2019-05" db="EMBL/GenBank/DDBJ databases">
        <title>Another draft genome of Portunus trituberculatus and its Hox gene families provides insights of decapod evolution.</title>
        <authorList>
            <person name="Jeong J.-H."/>
            <person name="Song I."/>
            <person name="Kim S."/>
            <person name="Choi T."/>
            <person name="Kim D."/>
            <person name="Ryu S."/>
            <person name="Kim W."/>
        </authorList>
    </citation>
    <scope>NUCLEOTIDE SEQUENCE [LARGE SCALE GENOMIC DNA]</scope>
    <source>
        <tissue evidence="2">Muscle</tissue>
    </source>
</reference>
<accession>A0A5B7IET9</accession>
<keyword evidence="3" id="KW-1185">Reference proteome</keyword>
<feature type="region of interest" description="Disordered" evidence="1">
    <location>
        <begin position="183"/>
        <end position="227"/>
    </location>
</feature>
<feature type="compositionally biased region" description="Basic and acidic residues" evidence="1">
    <location>
        <begin position="203"/>
        <end position="214"/>
    </location>
</feature>
<dbReference type="EMBL" id="VSRR010052933">
    <property type="protein sequence ID" value="MPC80077.1"/>
    <property type="molecule type" value="Genomic_DNA"/>
</dbReference>
<evidence type="ECO:0000313" key="2">
    <source>
        <dbReference type="EMBL" id="MPC80077.1"/>
    </source>
</evidence>
<dbReference type="Proteomes" id="UP000324222">
    <property type="component" value="Unassembled WGS sequence"/>
</dbReference>
<proteinExistence type="predicted"/>
<protein>
    <submittedName>
        <fullName evidence="2">Uncharacterized protein</fullName>
    </submittedName>
</protein>
<evidence type="ECO:0000313" key="3">
    <source>
        <dbReference type="Proteomes" id="UP000324222"/>
    </source>
</evidence>
<name>A0A5B7IET9_PORTR</name>